<evidence type="ECO:0000313" key="2">
    <source>
        <dbReference type="EMBL" id="KAF2823780.1"/>
    </source>
</evidence>
<organism evidence="2 3">
    <name type="scientific">Ophiobolus disseminans</name>
    <dbReference type="NCBI Taxonomy" id="1469910"/>
    <lineage>
        <taxon>Eukaryota</taxon>
        <taxon>Fungi</taxon>
        <taxon>Dikarya</taxon>
        <taxon>Ascomycota</taxon>
        <taxon>Pezizomycotina</taxon>
        <taxon>Dothideomycetes</taxon>
        <taxon>Pleosporomycetidae</taxon>
        <taxon>Pleosporales</taxon>
        <taxon>Pleosporineae</taxon>
        <taxon>Phaeosphaeriaceae</taxon>
        <taxon>Ophiobolus</taxon>
    </lineage>
</organism>
<evidence type="ECO:0000313" key="3">
    <source>
        <dbReference type="Proteomes" id="UP000799424"/>
    </source>
</evidence>
<dbReference type="Proteomes" id="UP000799424">
    <property type="component" value="Unassembled WGS sequence"/>
</dbReference>
<dbReference type="EMBL" id="MU006231">
    <property type="protein sequence ID" value="KAF2823780.1"/>
    <property type="molecule type" value="Genomic_DNA"/>
</dbReference>
<proteinExistence type="predicted"/>
<gene>
    <name evidence="2" type="ORF">CC86DRAFT_457424</name>
</gene>
<sequence>MGGGRLVGRPCRWDVMALGEGWLAAADWVGYGLQVALSSLLLAPSSRPLLLPCAVARSCLPTLAPASPRLARRVRPSAVTRPRLQPSIPPRGAGDTDSQFAHLEYRSSRSGGRCCFNLLRPAAATPSSSSARLQLSIERECRALRPMPLWQTVRIVPARLFDDNMPLARPPPPETFTSLGTSPDTMTIGNHTCKMPPVRRFCPNHGSDAFGRRRNITLTPAPLQAHHEKMSRLAAGRDAPPQASKVVEAVSDLLLASGSTLAVFTPSRIHESAAASALSLACKRYAPLLECVRPPLFGLSCICSLVVTCSLDEYDLGDATRYLRYLERKQSFAQEARHWDSEADLACGICERLMPCRETRIAVSKNDILQLRRLALG</sequence>
<accession>A0A6A6ZRQ4</accession>
<protein>
    <submittedName>
        <fullName evidence="2">Uncharacterized protein</fullName>
    </submittedName>
</protein>
<keyword evidence="3" id="KW-1185">Reference proteome</keyword>
<feature type="region of interest" description="Disordered" evidence="1">
    <location>
        <begin position="75"/>
        <end position="97"/>
    </location>
</feature>
<name>A0A6A6ZRQ4_9PLEO</name>
<dbReference type="AlphaFoldDB" id="A0A6A6ZRQ4"/>
<reference evidence="2" key="1">
    <citation type="journal article" date="2020" name="Stud. Mycol.">
        <title>101 Dothideomycetes genomes: a test case for predicting lifestyles and emergence of pathogens.</title>
        <authorList>
            <person name="Haridas S."/>
            <person name="Albert R."/>
            <person name="Binder M."/>
            <person name="Bloem J."/>
            <person name="Labutti K."/>
            <person name="Salamov A."/>
            <person name="Andreopoulos B."/>
            <person name="Baker S."/>
            <person name="Barry K."/>
            <person name="Bills G."/>
            <person name="Bluhm B."/>
            <person name="Cannon C."/>
            <person name="Castanera R."/>
            <person name="Culley D."/>
            <person name="Daum C."/>
            <person name="Ezra D."/>
            <person name="Gonzalez J."/>
            <person name="Henrissat B."/>
            <person name="Kuo A."/>
            <person name="Liang C."/>
            <person name="Lipzen A."/>
            <person name="Lutzoni F."/>
            <person name="Magnuson J."/>
            <person name="Mondo S."/>
            <person name="Nolan M."/>
            <person name="Ohm R."/>
            <person name="Pangilinan J."/>
            <person name="Park H.-J."/>
            <person name="Ramirez L."/>
            <person name="Alfaro M."/>
            <person name="Sun H."/>
            <person name="Tritt A."/>
            <person name="Yoshinaga Y."/>
            <person name="Zwiers L.-H."/>
            <person name="Turgeon B."/>
            <person name="Goodwin S."/>
            <person name="Spatafora J."/>
            <person name="Crous P."/>
            <person name="Grigoriev I."/>
        </authorList>
    </citation>
    <scope>NUCLEOTIDE SEQUENCE</scope>
    <source>
        <strain evidence="2">CBS 113818</strain>
    </source>
</reference>
<evidence type="ECO:0000256" key="1">
    <source>
        <dbReference type="SAM" id="MobiDB-lite"/>
    </source>
</evidence>